<organism evidence="1 2">
    <name type="scientific">Paenibacillus thailandensis</name>
    <dbReference type="NCBI Taxonomy" id="393250"/>
    <lineage>
        <taxon>Bacteria</taxon>
        <taxon>Bacillati</taxon>
        <taxon>Bacillota</taxon>
        <taxon>Bacilli</taxon>
        <taxon>Bacillales</taxon>
        <taxon>Paenibacillaceae</taxon>
        <taxon>Paenibacillus</taxon>
    </lineage>
</organism>
<reference evidence="2" key="1">
    <citation type="journal article" date="2019" name="Int. J. Syst. Evol. Microbiol.">
        <title>The Global Catalogue of Microorganisms (GCM) 10K type strain sequencing project: providing services to taxonomists for standard genome sequencing and annotation.</title>
        <authorList>
            <consortium name="The Broad Institute Genomics Platform"/>
            <consortium name="The Broad Institute Genome Sequencing Center for Infectious Disease"/>
            <person name="Wu L."/>
            <person name="Ma J."/>
        </authorList>
    </citation>
    <scope>NUCLEOTIDE SEQUENCE [LARGE SCALE GENOMIC DNA]</scope>
    <source>
        <strain evidence="2">TISTR 1827</strain>
    </source>
</reference>
<proteinExistence type="predicted"/>
<dbReference type="InterPro" id="IPR021130">
    <property type="entry name" value="PRib-ATP_PPHydrolase-like"/>
</dbReference>
<sequence>MSEITLQQMYNKVREFHTAFGEDMPEKPTELGIGKMVTNNWLIGSLHSLTQEIKAVNSQKFEDEQIGGKVGQRISFMLEELTEFAAADDVVEQADALIDLIYFAIGTFTLIGVNPAPLFEIVHEANMGKVGPDGKVLRDSQGKIVKPAGWKERYAPEPRIRAEIERQAIRD</sequence>
<evidence type="ECO:0000313" key="2">
    <source>
        <dbReference type="Proteomes" id="UP001597493"/>
    </source>
</evidence>
<accession>A0ABW5R382</accession>
<dbReference type="EMBL" id="JBHUMY010000032">
    <property type="protein sequence ID" value="MFD2662830.1"/>
    <property type="molecule type" value="Genomic_DNA"/>
</dbReference>
<dbReference type="InterPro" id="IPR023292">
    <property type="entry name" value="NTP_PyroPHydrolase-like_dom_sf"/>
</dbReference>
<name>A0ABW5R382_9BACL</name>
<dbReference type="RefSeq" id="WP_379277718.1">
    <property type="nucleotide sequence ID" value="NZ_JBHUGT010000030.1"/>
</dbReference>
<dbReference type="Pfam" id="PF01503">
    <property type="entry name" value="PRA-PH"/>
    <property type="match status" value="1"/>
</dbReference>
<comment type="caution">
    <text evidence="1">The sequence shown here is derived from an EMBL/GenBank/DDBJ whole genome shotgun (WGS) entry which is preliminary data.</text>
</comment>
<dbReference type="Gene3D" id="1.10.3420.10">
    <property type="entry name" value="putative ntp pyrophosphohydrolase like domain"/>
    <property type="match status" value="1"/>
</dbReference>
<evidence type="ECO:0008006" key="3">
    <source>
        <dbReference type="Google" id="ProtNLM"/>
    </source>
</evidence>
<evidence type="ECO:0000313" key="1">
    <source>
        <dbReference type="EMBL" id="MFD2662830.1"/>
    </source>
</evidence>
<dbReference type="Proteomes" id="UP001597493">
    <property type="component" value="Unassembled WGS sequence"/>
</dbReference>
<keyword evidence="2" id="KW-1185">Reference proteome</keyword>
<protein>
    <recommendedName>
        <fullName evidence="3">HAD family hydrolase</fullName>
    </recommendedName>
</protein>
<gene>
    <name evidence="1" type="ORF">ACFSW5_21480</name>
</gene>